<organism evidence="3 4">
    <name type="scientific">Recurvomyces mirabilis</name>
    <dbReference type="NCBI Taxonomy" id="574656"/>
    <lineage>
        <taxon>Eukaryota</taxon>
        <taxon>Fungi</taxon>
        <taxon>Dikarya</taxon>
        <taxon>Ascomycota</taxon>
        <taxon>Pezizomycotina</taxon>
        <taxon>Dothideomycetes</taxon>
        <taxon>Dothideomycetidae</taxon>
        <taxon>Mycosphaerellales</taxon>
        <taxon>Teratosphaeriaceae</taxon>
        <taxon>Recurvomyces</taxon>
    </lineage>
</organism>
<evidence type="ECO:0000256" key="2">
    <source>
        <dbReference type="ARBA" id="ARBA00023002"/>
    </source>
</evidence>
<dbReference type="PANTHER" id="PTHR43008">
    <property type="entry name" value="BENZIL REDUCTASE"/>
    <property type="match status" value="1"/>
</dbReference>
<dbReference type="PANTHER" id="PTHR43008:SF7">
    <property type="entry name" value="SHORT CHAIN DEHYDROGENASE_REDUCTASE (AFU_ORTHOLOGUE AFUA_2G00830)"/>
    <property type="match status" value="1"/>
</dbReference>
<protein>
    <recommendedName>
        <fullName evidence="5">NAD(P)-binding protein</fullName>
    </recommendedName>
</protein>
<reference evidence="3" key="1">
    <citation type="submission" date="2023-07" db="EMBL/GenBank/DDBJ databases">
        <title>Black Yeasts Isolated from many extreme environments.</title>
        <authorList>
            <person name="Coleine C."/>
            <person name="Stajich J.E."/>
            <person name="Selbmann L."/>
        </authorList>
    </citation>
    <scope>NUCLEOTIDE SEQUENCE</scope>
    <source>
        <strain evidence="3">CCFEE 5485</strain>
    </source>
</reference>
<dbReference type="PRINTS" id="PR00081">
    <property type="entry name" value="GDHRDH"/>
</dbReference>
<evidence type="ECO:0000313" key="3">
    <source>
        <dbReference type="EMBL" id="KAK3670570.1"/>
    </source>
</evidence>
<dbReference type="Proteomes" id="UP001274830">
    <property type="component" value="Unassembled WGS sequence"/>
</dbReference>
<keyword evidence="4" id="KW-1185">Reference proteome</keyword>
<name>A0AAE0WIF4_9PEZI</name>
<dbReference type="Pfam" id="PF00106">
    <property type="entry name" value="adh_short"/>
    <property type="match status" value="1"/>
</dbReference>
<gene>
    <name evidence="3" type="ORF">LTR78_009538</name>
</gene>
<comment type="similarity">
    <text evidence="1">Belongs to the short-chain dehydrogenases/reductases (SDR) family.</text>
</comment>
<evidence type="ECO:0000256" key="1">
    <source>
        <dbReference type="ARBA" id="ARBA00006484"/>
    </source>
</evidence>
<dbReference type="GO" id="GO:0050664">
    <property type="term" value="F:oxidoreductase activity, acting on NAD(P)H, oxygen as acceptor"/>
    <property type="evidence" value="ECO:0007669"/>
    <property type="project" value="TreeGrafter"/>
</dbReference>
<evidence type="ECO:0008006" key="5">
    <source>
        <dbReference type="Google" id="ProtNLM"/>
    </source>
</evidence>
<dbReference type="AlphaFoldDB" id="A0AAE0WIF4"/>
<dbReference type="CDD" id="cd05233">
    <property type="entry name" value="SDR_c"/>
    <property type="match status" value="1"/>
</dbReference>
<dbReference type="InterPro" id="IPR002347">
    <property type="entry name" value="SDR_fam"/>
</dbReference>
<dbReference type="EMBL" id="JAUTXT010000054">
    <property type="protein sequence ID" value="KAK3670570.1"/>
    <property type="molecule type" value="Genomic_DNA"/>
</dbReference>
<accession>A0AAE0WIF4</accession>
<proteinExistence type="inferred from homology"/>
<dbReference type="InterPro" id="IPR036291">
    <property type="entry name" value="NAD(P)-bd_dom_sf"/>
</dbReference>
<sequence>MSFPDHWGLQFTKLIHSKAEGPTDPKNNQLSPNFTVVVTGAGKGLGYGIAVAYVKAGASRIVISSRTKADLDKLQDELRSSNPKADILAQTCDTMKDEDVKKLADATRAKFGRLDVVVANAGIISKYIKDGNGKKKLPVGIVEDTDFDRVIQTNFMGSYRVAKHFVPQLLATKDGPQAYICITSIAGHCTDSSLTPIAYSLSKTAINRMVENMHNDHQADGLQAFSVHPGAVLTPQTELHHTTQLGSAWTDLLVDDVGLCGGFLTWLTKERRGWLSGRYLSSNWDVDELAARKDEIVEGDKLTFKMVV</sequence>
<evidence type="ECO:0000313" key="4">
    <source>
        <dbReference type="Proteomes" id="UP001274830"/>
    </source>
</evidence>
<dbReference type="SUPFAM" id="SSF51735">
    <property type="entry name" value="NAD(P)-binding Rossmann-fold domains"/>
    <property type="match status" value="1"/>
</dbReference>
<dbReference type="Gene3D" id="3.40.50.720">
    <property type="entry name" value="NAD(P)-binding Rossmann-like Domain"/>
    <property type="match status" value="1"/>
</dbReference>
<keyword evidence="2" id="KW-0560">Oxidoreductase</keyword>
<comment type="caution">
    <text evidence="3">The sequence shown here is derived from an EMBL/GenBank/DDBJ whole genome shotgun (WGS) entry which is preliminary data.</text>
</comment>
<dbReference type="GO" id="GO:0016616">
    <property type="term" value="F:oxidoreductase activity, acting on the CH-OH group of donors, NAD or NADP as acceptor"/>
    <property type="evidence" value="ECO:0007669"/>
    <property type="project" value="UniProtKB-ARBA"/>
</dbReference>